<dbReference type="KEGG" id="pbk:Back11_00890"/>
<name>A0A3G9J5W2_9BACL</name>
<evidence type="ECO:0000313" key="3">
    <source>
        <dbReference type="Proteomes" id="UP000275368"/>
    </source>
</evidence>
<evidence type="ECO:0000313" key="2">
    <source>
        <dbReference type="EMBL" id="BBH18744.1"/>
    </source>
</evidence>
<dbReference type="RefSeq" id="WP_164522614.1">
    <property type="nucleotide sequence ID" value="NZ_AP019308.1"/>
</dbReference>
<evidence type="ECO:0000256" key="1">
    <source>
        <dbReference type="SAM" id="MobiDB-lite"/>
    </source>
</evidence>
<reference evidence="2 3" key="1">
    <citation type="submission" date="2018-11" db="EMBL/GenBank/DDBJ databases">
        <title>Complete genome sequence of Paenibacillus baekrokdamisoli strain KCTC 33723.</title>
        <authorList>
            <person name="Kang S.W."/>
            <person name="Lee K.C."/>
            <person name="Kim K.K."/>
            <person name="Kim J.S."/>
            <person name="Kim D.S."/>
            <person name="Ko S.H."/>
            <person name="Yang S.H."/>
            <person name="Lee J.S."/>
        </authorList>
    </citation>
    <scope>NUCLEOTIDE SEQUENCE [LARGE SCALE GENOMIC DNA]</scope>
    <source>
        <strain evidence="2 3">KCTC 33723</strain>
    </source>
</reference>
<dbReference type="Proteomes" id="UP000275368">
    <property type="component" value="Chromosome"/>
</dbReference>
<protein>
    <submittedName>
        <fullName evidence="2">Uncharacterized protein</fullName>
    </submittedName>
</protein>
<gene>
    <name evidence="2" type="ORF">Back11_00890</name>
</gene>
<feature type="compositionally biased region" description="Basic and acidic residues" evidence="1">
    <location>
        <begin position="1"/>
        <end position="19"/>
    </location>
</feature>
<accession>A0A3G9J5W2</accession>
<dbReference type="AlphaFoldDB" id="A0A3G9J5W2"/>
<dbReference type="InterPro" id="IPR046221">
    <property type="entry name" value="DUF6254"/>
</dbReference>
<dbReference type="Pfam" id="PF19767">
    <property type="entry name" value="DUF6254"/>
    <property type="match status" value="1"/>
</dbReference>
<sequence>MTSSKNRRESAWKSRKENQQPHGAIKSLAELSDEGTSGVAGYQHQHLHNKD</sequence>
<feature type="region of interest" description="Disordered" evidence="1">
    <location>
        <begin position="1"/>
        <end position="51"/>
    </location>
</feature>
<keyword evidence="3" id="KW-1185">Reference proteome</keyword>
<organism evidence="2 3">
    <name type="scientific">Paenibacillus baekrokdamisoli</name>
    <dbReference type="NCBI Taxonomy" id="1712516"/>
    <lineage>
        <taxon>Bacteria</taxon>
        <taxon>Bacillati</taxon>
        <taxon>Bacillota</taxon>
        <taxon>Bacilli</taxon>
        <taxon>Bacillales</taxon>
        <taxon>Paenibacillaceae</taxon>
        <taxon>Paenibacillus</taxon>
    </lineage>
</organism>
<dbReference type="EMBL" id="AP019308">
    <property type="protein sequence ID" value="BBH18744.1"/>
    <property type="molecule type" value="Genomic_DNA"/>
</dbReference>
<proteinExistence type="predicted"/>